<feature type="compositionally biased region" description="Low complexity" evidence="1">
    <location>
        <begin position="200"/>
        <end position="217"/>
    </location>
</feature>
<keyword evidence="3" id="KW-1185">Reference proteome</keyword>
<feature type="compositionally biased region" description="Polar residues" evidence="1">
    <location>
        <begin position="124"/>
        <end position="175"/>
    </location>
</feature>
<proteinExistence type="predicted"/>
<sequence length="334" mass="35836">MARIQRAQAKGQKDVRLSKEELAAFERHRQREEEEGRKKRREQRIAVPLSQFDLSSRKRRDSGAEDDSPPRRHSPGQIGEQQRDVPPMGYFPPPSSRSLRPHSGTGSRPSSRAPADRDRGDSPFTYSYVNPEQGASSRYPSNPSVGRPISRTSIRGDSGAPSQHSPAGGSSSVSPTARLDVPQQPQVTIDPFQYMTGGVRAPSHAGASSARRSVAAAPGDSPYTYGTGPMGDSRRSVSGGESSSDNGNGPNATPPGHGARVNSSGSASRGRVREGTPLAEERPKPPEPERRSTRDRSPHTTSTSKKVSSILSPVRRKSILGSSSSSSKSKRKGK</sequence>
<accession>A0AA40BB90</accession>
<feature type="compositionally biased region" description="Basic and acidic residues" evidence="1">
    <location>
        <begin position="271"/>
        <end position="298"/>
    </location>
</feature>
<gene>
    <name evidence="2" type="ORF">B0H67DRAFT_639495</name>
</gene>
<dbReference type="AlphaFoldDB" id="A0AA40BB90"/>
<dbReference type="Proteomes" id="UP001172102">
    <property type="component" value="Unassembled WGS sequence"/>
</dbReference>
<evidence type="ECO:0000313" key="2">
    <source>
        <dbReference type="EMBL" id="KAK0731067.1"/>
    </source>
</evidence>
<organism evidence="2 3">
    <name type="scientific">Lasiosphaeris hirsuta</name>
    <dbReference type="NCBI Taxonomy" id="260670"/>
    <lineage>
        <taxon>Eukaryota</taxon>
        <taxon>Fungi</taxon>
        <taxon>Dikarya</taxon>
        <taxon>Ascomycota</taxon>
        <taxon>Pezizomycotina</taxon>
        <taxon>Sordariomycetes</taxon>
        <taxon>Sordariomycetidae</taxon>
        <taxon>Sordariales</taxon>
        <taxon>Lasiosphaeriaceae</taxon>
        <taxon>Lasiosphaeris</taxon>
    </lineage>
</organism>
<comment type="caution">
    <text evidence="2">The sequence shown here is derived from an EMBL/GenBank/DDBJ whole genome shotgun (WGS) entry which is preliminary data.</text>
</comment>
<evidence type="ECO:0000313" key="3">
    <source>
        <dbReference type="Proteomes" id="UP001172102"/>
    </source>
</evidence>
<feature type="compositionally biased region" description="Basic and acidic residues" evidence="1">
    <location>
        <begin position="11"/>
        <end position="37"/>
    </location>
</feature>
<evidence type="ECO:0000256" key="1">
    <source>
        <dbReference type="SAM" id="MobiDB-lite"/>
    </source>
</evidence>
<reference evidence="2" key="1">
    <citation type="submission" date="2023-06" db="EMBL/GenBank/DDBJ databases">
        <title>Genome-scale phylogeny and comparative genomics of the fungal order Sordariales.</title>
        <authorList>
            <consortium name="Lawrence Berkeley National Laboratory"/>
            <person name="Hensen N."/>
            <person name="Bonometti L."/>
            <person name="Westerberg I."/>
            <person name="Brannstrom I.O."/>
            <person name="Guillou S."/>
            <person name="Cros-Aarteil S."/>
            <person name="Calhoun S."/>
            <person name="Haridas S."/>
            <person name="Kuo A."/>
            <person name="Mondo S."/>
            <person name="Pangilinan J."/>
            <person name="Riley R."/>
            <person name="Labutti K."/>
            <person name="Andreopoulos B."/>
            <person name="Lipzen A."/>
            <person name="Chen C."/>
            <person name="Yanf M."/>
            <person name="Daum C."/>
            <person name="Ng V."/>
            <person name="Clum A."/>
            <person name="Steindorff A."/>
            <person name="Ohm R."/>
            <person name="Martin F."/>
            <person name="Silar P."/>
            <person name="Natvig D."/>
            <person name="Lalanne C."/>
            <person name="Gautier V."/>
            <person name="Ament-Velasquez S.L."/>
            <person name="Kruys A."/>
            <person name="Hutchinson M.I."/>
            <person name="Powell A.J."/>
            <person name="Barry K."/>
            <person name="Miller A.N."/>
            <person name="Grigoriev I.V."/>
            <person name="Debuchy R."/>
            <person name="Gladieux P."/>
            <person name="Thoren M.H."/>
            <person name="Johannesson H."/>
        </authorList>
    </citation>
    <scope>NUCLEOTIDE SEQUENCE</scope>
    <source>
        <strain evidence="2">SMH4607-1</strain>
    </source>
</reference>
<name>A0AA40BB90_9PEZI</name>
<dbReference type="EMBL" id="JAUKUA010000001">
    <property type="protein sequence ID" value="KAK0731067.1"/>
    <property type="molecule type" value="Genomic_DNA"/>
</dbReference>
<feature type="compositionally biased region" description="Low complexity" evidence="1">
    <location>
        <begin position="236"/>
        <end position="249"/>
    </location>
</feature>
<feature type="region of interest" description="Disordered" evidence="1">
    <location>
        <begin position="1"/>
        <end position="334"/>
    </location>
</feature>
<feature type="compositionally biased region" description="Polar residues" evidence="1">
    <location>
        <begin position="299"/>
        <end position="311"/>
    </location>
</feature>
<protein>
    <submittedName>
        <fullName evidence="2">Uncharacterized protein</fullName>
    </submittedName>
</protein>